<reference evidence="1" key="1">
    <citation type="journal article" date="2014" name="Int. J. Syst. Evol. Microbiol.">
        <title>Complete genome sequence of Corynebacterium casei LMG S-19264T (=DSM 44701T), isolated from a smear-ripened cheese.</title>
        <authorList>
            <consortium name="US DOE Joint Genome Institute (JGI-PGF)"/>
            <person name="Walter F."/>
            <person name="Albersmeier A."/>
            <person name="Kalinowski J."/>
            <person name="Ruckert C."/>
        </authorList>
    </citation>
    <scope>NUCLEOTIDE SEQUENCE</scope>
    <source>
        <strain evidence="1">JCM 4346</strain>
    </source>
</reference>
<dbReference type="Proteomes" id="UP000658320">
    <property type="component" value="Unassembled WGS sequence"/>
</dbReference>
<dbReference type="SUPFAM" id="SSF46785">
    <property type="entry name" value="Winged helix' DNA-binding domain"/>
    <property type="match status" value="1"/>
</dbReference>
<comment type="caution">
    <text evidence="1">The sequence shown here is derived from an EMBL/GenBank/DDBJ whole genome shotgun (WGS) entry which is preliminary data.</text>
</comment>
<gene>
    <name evidence="1" type="ORF">GCM10010251_56510</name>
</gene>
<dbReference type="RefSeq" id="WP_189940570.1">
    <property type="nucleotide sequence ID" value="NZ_BMSX01000014.1"/>
</dbReference>
<proteinExistence type="predicted"/>
<reference evidence="1" key="2">
    <citation type="submission" date="2020-09" db="EMBL/GenBank/DDBJ databases">
        <authorList>
            <person name="Sun Q."/>
            <person name="Ohkuma M."/>
        </authorList>
    </citation>
    <scope>NUCLEOTIDE SEQUENCE</scope>
    <source>
        <strain evidence="1">JCM 4346</strain>
    </source>
</reference>
<evidence type="ECO:0000313" key="1">
    <source>
        <dbReference type="EMBL" id="GGR33034.1"/>
    </source>
</evidence>
<dbReference type="EMBL" id="BMSX01000014">
    <property type="protein sequence ID" value="GGR33034.1"/>
    <property type="molecule type" value="Genomic_DNA"/>
</dbReference>
<dbReference type="AlphaFoldDB" id="A0A918FEA9"/>
<dbReference type="Gene3D" id="1.10.10.10">
    <property type="entry name" value="Winged helix-like DNA-binding domain superfamily/Winged helix DNA-binding domain"/>
    <property type="match status" value="1"/>
</dbReference>
<accession>A0A918FEA9</accession>
<organism evidence="1 2">
    <name type="scientific">Streptomyces aurantiogriseus</name>
    <dbReference type="NCBI Taxonomy" id="66870"/>
    <lineage>
        <taxon>Bacteria</taxon>
        <taxon>Bacillati</taxon>
        <taxon>Actinomycetota</taxon>
        <taxon>Actinomycetes</taxon>
        <taxon>Kitasatosporales</taxon>
        <taxon>Streptomycetaceae</taxon>
        <taxon>Streptomyces</taxon>
    </lineage>
</organism>
<evidence type="ECO:0000313" key="2">
    <source>
        <dbReference type="Proteomes" id="UP000658320"/>
    </source>
</evidence>
<protein>
    <submittedName>
        <fullName evidence="1">Uncharacterized protein</fullName>
    </submittedName>
</protein>
<dbReference type="InterPro" id="IPR036390">
    <property type="entry name" value="WH_DNA-bd_sf"/>
</dbReference>
<name>A0A918FEA9_9ACTN</name>
<sequence>MTTTAPTVDGRAIGLAHYAGRAVLEHVLARHGATFPQQITLRAAVVADGPLDLDALVAQVTGALKTDPADVRVTVDELLTKGLLSADGPQIRATETGRELIATVAAETGRVSARIYAGIPAEDLAAGGRVLALVTERANAELAALTSQR</sequence>
<keyword evidence="2" id="KW-1185">Reference proteome</keyword>
<dbReference type="InterPro" id="IPR036388">
    <property type="entry name" value="WH-like_DNA-bd_sf"/>
</dbReference>